<dbReference type="PANTHER" id="PTHR42923">
    <property type="entry name" value="PROTOPORPHYRINOGEN OXIDASE"/>
    <property type="match status" value="1"/>
</dbReference>
<name>A0A2G2YZ08_CAPAN</name>
<dbReference type="Gramene" id="PHT74969">
    <property type="protein sequence ID" value="PHT74969"/>
    <property type="gene ID" value="T459_22246"/>
</dbReference>
<reference evidence="2 3" key="2">
    <citation type="journal article" date="2017" name="Genome Biol.">
        <title>New reference genome sequences of hot pepper reveal the massive evolution of plant disease-resistance genes by retroduplication.</title>
        <authorList>
            <person name="Kim S."/>
            <person name="Park J."/>
            <person name="Yeom S.I."/>
            <person name="Kim Y.M."/>
            <person name="Seo E."/>
            <person name="Kim K.T."/>
            <person name="Kim M.S."/>
            <person name="Lee J.M."/>
            <person name="Cheong K."/>
            <person name="Shin H.S."/>
            <person name="Kim S.B."/>
            <person name="Han K."/>
            <person name="Lee J."/>
            <person name="Park M."/>
            <person name="Lee H.A."/>
            <person name="Lee H.Y."/>
            <person name="Lee Y."/>
            <person name="Oh S."/>
            <person name="Lee J.H."/>
            <person name="Choi E."/>
            <person name="Choi E."/>
            <person name="Lee S.E."/>
            <person name="Jeon J."/>
            <person name="Kim H."/>
            <person name="Choi G."/>
            <person name="Song H."/>
            <person name="Lee J."/>
            <person name="Lee S.C."/>
            <person name="Kwon J.K."/>
            <person name="Lee H.Y."/>
            <person name="Koo N."/>
            <person name="Hong Y."/>
            <person name="Kim R.W."/>
            <person name="Kang W.H."/>
            <person name="Huh J.H."/>
            <person name="Kang B.C."/>
            <person name="Yang T.J."/>
            <person name="Lee Y.H."/>
            <person name="Bennetzen J.L."/>
            <person name="Choi D."/>
        </authorList>
    </citation>
    <scope>NUCLEOTIDE SEQUENCE [LARGE SCALE GENOMIC DNA]</scope>
    <source>
        <strain evidence="3">cv. CM334</strain>
    </source>
</reference>
<accession>A0A2G2YZ08</accession>
<dbReference type="STRING" id="4072.A0A2G2YZ08"/>
<reference evidence="2 3" key="1">
    <citation type="journal article" date="2014" name="Nat. Genet.">
        <title>Genome sequence of the hot pepper provides insights into the evolution of pungency in Capsicum species.</title>
        <authorList>
            <person name="Kim S."/>
            <person name="Park M."/>
            <person name="Yeom S.I."/>
            <person name="Kim Y.M."/>
            <person name="Lee J.M."/>
            <person name="Lee H.A."/>
            <person name="Seo E."/>
            <person name="Choi J."/>
            <person name="Cheong K."/>
            <person name="Kim K.T."/>
            <person name="Jung K."/>
            <person name="Lee G.W."/>
            <person name="Oh S.K."/>
            <person name="Bae C."/>
            <person name="Kim S.B."/>
            <person name="Lee H.Y."/>
            <person name="Kim S.Y."/>
            <person name="Kim M.S."/>
            <person name="Kang B.C."/>
            <person name="Jo Y.D."/>
            <person name="Yang H.B."/>
            <person name="Jeong H.J."/>
            <person name="Kang W.H."/>
            <person name="Kwon J.K."/>
            <person name="Shin C."/>
            <person name="Lim J.Y."/>
            <person name="Park J.H."/>
            <person name="Huh J.H."/>
            <person name="Kim J.S."/>
            <person name="Kim B.D."/>
            <person name="Cohen O."/>
            <person name="Paran I."/>
            <person name="Suh M.C."/>
            <person name="Lee S.B."/>
            <person name="Kim Y.K."/>
            <person name="Shin Y."/>
            <person name="Noh S.J."/>
            <person name="Park J."/>
            <person name="Seo Y.S."/>
            <person name="Kwon S.Y."/>
            <person name="Kim H.A."/>
            <person name="Park J.M."/>
            <person name="Kim H.J."/>
            <person name="Choi S.B."/>
            <person name="Bosland P.W."/>
            <person name="Reeves G."/>
            <person name="Jo S.H."/>
            <person name="Lee B.W."/>
            <person name="Cho H.T."/>
            <person name="Choi H.S."/>
            <person name="Lee M.S."/>
            <person name="Yu Y."/>
            <person name="Do Choi Y."/>
            <person name="Park B.S."/>
            <person name="van Deynze A."/>
            <person name="Ashrafi H."/>
            <person name="Hill T."/>
            <person name="Kim W.T."/>
            <person name="Pai H.S."/>
            <person name="Ahn H.K."/>
            <person name="Yeam I."/>
            <person name="Giovannoni J.J."/>
            <person name="Rose J.K."/>
            <person name="Sorensen I."/>
            <person name="Lee S.J."/>
            <person name="Kim R.W."/>
            <person name="Choi I.Y."/>
            <person name="Choi B.S."/>
            <person name="Lim J.S."/>
            <person name="Lee Y.H."/>
            <person name="Choi D."/>
        </authorList>
    </citation>
    <scope>NUCLEOTIDE SEQUENCE [LARGE SCALE GENOMIC DNA]</scope>
    <source>
        <strain evidence="3">cv. CM334</strain>
    </source>
</reference>
<comment type="caution">
    <text evidence="2">The sequence shown here is derived from an EMBL/GenBank/DDBJ whole genome shotgun (WGS) entry which is preliminary data.</text>
</comment>
<protein>
    <submittedName>
        <fullName evidence="2">Zeta-carotene desaturase, chloroplastic/chromoplastic</fullName>
    </submittedName>
</protein>
<organism evidence="2 3">
    <name type="scientific">Capsicum annuum</name>
    <name type="common">Capsicum pepper</name>
    <dbReference type="NCBI Taxonomy" id="4072"/>
    <lineage>
        <taxon>Eukaryota</taxon>
        <taxon>Viridiplantae</taxon>
        <taxon>Streptophyta</taxon>
        <taxon>Embryophyta</taxon>
        <taxon>Tracheophyta</taxon>
        <taxon>Spermatophyta</taxon>
        <taxon>Magnoliopsida</taxon>
        <taxon>eudicotyledons</taxon>
        <taxon>Gunneridae</taxon>
        <taxon>Pentapetalae</taxon>
        <taxon>asterids</taxon>
        <taxon>lamiids</taxon>
        <taxon>Solanales</taxon>
        <taxon>Solanaceae</taxon>
        <taxon>Solanoideae</taxon>
        <taxon>Capsiceae</taxon>
        <taxon>Capsicum</taxon>
    </lineage>
</organism>
<dbReference type="Gene3D" id="3.50.50.60">
    <property type="entry name" value="FAD/NAD(P)-binding domain"/>
    <property type="match status" value="1"/>
</dbReference>
<dbReference type="SUPFAM" id="SSF51905">
    <property type="entry name" value="FAD/NAD(P)-binding domain"/>
    <property type="match status" value="1"/>
</dbReference>
<evidence type="ECO:0000259" key="1">
    <source>
        <dbReference type="Pfam" id="PF01593"/>
    </source>
</evidence>
<dbReference type="InterPro" id="IPR002937">
    <property type="entry name" value="Amino_oxidase"/>
</dbReference>
<dbReference type="InterPro" id="IPR036188">
    <property type="entry name" value="FAD/NAD-bd_sf"/>
</dbReference>
<proteinExistence type="predicted"/>
<evidence type="ECO:0000313" key="3">
    <source>
        <dbReference type="Proteomes" id="UP000222542"/>
    </source>
</evidence>
<dbReference type="EMBL" id="AYRZ02000008">
    <property type="protein sequence ID" value="PHT74969.1"/>
    <property type="molecule type" value="Genomic_DNA"/>
</dbReference>
<dbReference type="GO" id="GO:0016719">
    <property type="term" value="F:9,9'-di-cis-zeta-carotene desaturase activity"/>
    <property type="evidence" value="ECO:0000318"/>
    <property type="project" value="GO_Central"/>
</dbReference>
<gene>
    <name evidence="2" type="ORF">T459_22246</name>
</gene>
<keyword evidence="3" id="KW-1185">Reference proteome</keyword>
<feature type="domain" description="Amine oxidase" evidence="1">
    <location>
        <begin position="256"/>
        <end position="352"/>
    </location>
</feature>
<dbReference type="Proteomes" id="UP000222542">
    <property type="component" value="Unassembled WGS sequence"/>
</dbReference>
<sequence length="387" mass="42296">MATSSAYLCCPVTSATGKKCVFPNGSTGFLVFGGRRLSNRLVTPKSVIRADLDSMVSDMSTNAPKGLFPPEPEHYRGPKLKVAIIGAGLAGMSTAVELLDQGHEIYDKARNAVALALIPVVRALVDPDGGALQQIRDLDSVSFSDWFMSKGGMRVSIQRMWDPVAYALGFIDCDNISDRSSAFSESILCSQVPSKVGMQRACDVPGIKRLVPQKWRELVFFDNIYKLVGVPVVTVQLQYNGWVSELQDLERSRCVLAPGDPYMPLPNEEIIRRVSKQVLALFPSSQGLEITWSSVVKIGQSLYREGPGKDPFRPDQKTPVENFFLAGSYTKQDYIDSMEGATLSGRQASAYICDAGEQLLALRKKIAVAELNEICKGVSLSDELSLV</sequence>
<dbReference type="AlphaFoldDB" id="A0A2G2YZ08"/>
<dbReference type="PANTHER" id="PTHR42923:SF41">
    <property type="entry name" value="ZETA-CAROTENE DESATURASE, CHLOROPLASTIC_CHROMOPLASTIC"/>
    <property type="match status" value="1"/>
</dbReference>
<dbReference type="GO" id="GO:0016120">
    <property type="term" value="P:carotene biosynthetic process"/>
    <property type="evidence" value="ECO:0000318"/>
    <property type="project" value="GO_Central"/>
</dbReference>
<dbReference type="InterPro" id="IPR050464">
    <property type="entry name" value="Zeta_carotene_desat/Oxidored"/>
</dbReference>
<dbReference type="Pfam" id="PF01593">
    <property type="entry name" value="Amino_oxidase"/>
    <property type="match status" value="1"/>
</dbReference>
<evidence type="ECO:0000313" key="2">
    <source>
        <dbReference type="EMBL" id="PHT74969.1"/>
    </source>
</evidence>